<dbReference type="CDD" id="cd00093">
    <property type="entry name" value="HTH_XRE"/>
    <property type="match status" value="1"/>
</dbReference>
<proteinExistence type="predicted"/>
<dbReference type="PANTHER" id="PTHR37038">
    <property type="entry name" value="TRANSCRIPTIONAL REGULATOR-RELATED"/>
    <property type="match status" value="1"/>
</dbReference>
<dbReference type="InterPro" id="IPR001387">
    <property type="entry name" value="Cro/C1-type_HTH"/>
</dbReference>
<dbReference type="SUPFAM" id="SSF48452">
    <property type="entry name" value="TPR-like"/>
    <property type="match status" value="1"/>
</dbReference>
<dbReference type="InterPro" id="IPR010982">
    <property type="entry name" value="Lambda_DNA-bd_dom_sf"/>
</dbReference>
<dbReference type="RefSeq" id="WP_289216255.1">
    <property type="nucleotide sequence ID" value="NZ_JAPVRC010000005.1"/>
</dbReference>
<dbReference type="Gene3D" id="1.25.40.10">
    <property type="entry name" value="Tetratricopeptide repeat domain"/>
    <property type="match status" value="1"/>
</dbReference>
<gene>
    <name evidence="2" type="ORF">ACFQMN_01270</name>
</gene>
<protein>
    <submittedName>
        <fullName evidence="2">Helix-turn-helix domain-containing protein</fullName>
    </submittedName>
</protein>
<dbReference type="Pfam" id="PF13424">
    <property type="entry name" value="TPR_12"/>
    <property type="match status" value="1"/>
</dbReference>
<dbReference type="InterPro" id="IPR053163">
    <property type="entry name" value="HTH-type_regulator_Rgg"/>
</dbReference>
<feature type="domain" description="HTH cro/C1-type" evidence="1">
    <location>
        <begin position="7"/>
        <end position="60"/>
    </location>
</feature>
<evidence type="ECO:0000313" key="2">
    <source>
        <dbReference type="EMBL" id="MFC7319513.1"/>
    </source>
</evidence>
<evidence type="ECO:0000313" key="3">
    <source>
        <dbReference type="Proteomes" id="UP001596494"/>
    </source>
</evidence>
<comment type="caution">
    <text evidence="2">The sequence shown here is derived from an EMBL/GenBank/DDBJ whole genome shotgun (WGS) entry which is preliminary data.</text>
</comment>
<sequence length="427" mass="50667">MEYGKALRFHRVKQGLTQNQLADGIISAAYLSKIENDQTVPAIEVLELLYERLGIDFNESTLNHPSKEKLKEWYEAIVFKRKDEAKLLRDELLQQKSTLDNHQLYIFYELFRIRYLFLINEVEEAYETWENLKQHKNTLDEEMKFYYQLITGLVKYYKGEYNDAFQELMEAKNYSTSIEIEDWEASDLFYLLALSTSQSNYISPSIYYAEQALEIYQSHYDLSKSADCHIILGINFGRLQNYAKSLENYHLARKIALQINDSLKLKLLYNNLGVLESRLDNHQSSISYYKKSLEYSKDLSSSINLYEFLNTIHGLITEHYKLVDFKGCSHWINEGMKKLSSYPSRQHELHFEFYKMLINDSPNLQEFLEEDVIPYFRERNKYVYIIRYSLFLSDLLEKQRLYKKSTSYLRLAIQLLNKHSNLGGIVL</sequence>
<dbReference type="Pfam" id="PF01381">
    <property type="entry name" value="HTH_3"/>
    <property type="match status" value="1"/>
</dbReference>
<dbReference type="Gene3D" id="1.10.260.40">
    <property type="entry name" value="lambda repressor-like DNA-binding domains"/>
    <property type="match status" value="1"/>
</dbReference>
<dbReference type="SMART" id="SM00530">
    <property type="entry name" value="HTH_XRE"/>
    <property type="match status" value="1"/>
</dbReference>
<dbReference type="InterPro" id="IPR011990">
    <property type="entry name" value="TPR-like_helical_dom_sf"/>
</dbReference>
<name>A0ABW2JYQ3_9BACI</name>
<keyword evidence="3" id="KW-1185">Reference proteome</keyword>
<accession>A0ABW2JYQ3</accession>
<dbReference type="SUPFAM" id="SSF47413">
    <property type="entry name" value="lambda repressor-like DNA-binding domains"/>
    <property type="match status" value="1"/>
</dbReference>
<dbReference type="EMBL" id="JBHTBY010000001">
    <property type="protein sequence ID" value="MFC7319513.1"/>
    <property type="molecule type" value="Genomic_DNA"/>
</dbReference>
<dbReference type="PROSITE" id="PS50943">
    <property type="entry name" value="HTH_CROC1"/>
    <property type="match status" value="1"/>
</dbReference>
<evidence type="ECO:0000259" key="1">
    <source>
        <dbReference type="PROSITE" id="PS50943"/>
    </source>
</evidence>
<organism evidence="2 3">
    <name type="scientific">Halobacillus campisalis</name>
    <dbReference type="NCBI Taxonomy" id="435909"/>
    <lineage>
        <taxon>Bacteria</taxon>
        <taxon>Bacillati</taxon>
        <taxon>Bacillota</taxon>
        <taxon>Bacilli</taxon>
        <taxon>Bacillales</taxon>
        <taxon>Bacillaceae</taxon>
        <taxon>Halobacillus</taxon>
    </lineage>
</organism>
<reference evidence="3" key="1">
    <citation type="journal article" date="2019" name="Int. J. Syst. Evol. Microbiol.">
        <title>The Global Catalogue of Microorganisms (GCM) 10K type strain sequencing project: providing services to taxonomists for standard genome sequencing and annotation.</title>
        <authorList>
            <consortium name="The Broad Institute Genomics Platform"/>
            <consortium name="The Broad Institute Genome Sequencing Center for Infectious Disease"/>
            <person name="Wu L."/>
            <person name="Ma J."/>
        </authorList>
    </citation>
    <scope>NUCLEOTIDE SEQUENCE [LARGE SCALE GENOMIC DNA]</scope>
    <source>
        <strain evidence="3">CCUG 73951</strain>
    </source>
</reference>
<dbReference type="Proteomes" id="UP001596494">
    <property type="component" value="Unassembled WGS sequence"/>
</dbReference>